<evidence type="ECO:0000313" key="1">
    <source>
        <dbReference type="EMBL" id="SVB90944.1"/>
    </source>
</evidence>
<organism evidence="1">
    <name type="scientific">marine metagenome</name>
    <dbReference type="NCBI Taxonomy" id="408172"/>
    <lineage>
        <taxon>unclassified sequences</taxon>
        <taxon>metagenomes</taxon>
        <taxon>ecological metagenomes</taxon>
    </lineage>
</organism>
<dbReference type="EMBL" id="UINC01063375">
    <property type="protein sequence ID" value="SVB90944.1"/>
    <property type="molecule type" value="Genomic_DNA"/>
</dbReference>
<sequence>MPRDASKMNIWTGYFDSRLSRSG</sequence>
<proteinExistence type="predicted"/>
<protein>
    <submittedName>
        <fullName evidence="1">Uncharacterized protein</fullName>
    </submittedName>
</protein>
<reference evidence="1" key="1">
    <citation type="submission" date="2018-05" db="EMBL/GenBank/DDBJ databases">
        <authorList>
            <person name="Lanie J.A."/>
            <person name="Ng W.-L."/>
            <person name="Kazmierczak K.M."/>
            <person name="Andrzejewski T.M."/>
            <person name="Davidsen T.M."/>
            <person name="Wayne K.J."/>
            <person name="Tettelin H."/>
            <person name="Glass J.I."/>
            <person name="Rusch D."/>
            <person name="Podicherti R."/>
            <person name="Tsui H.-C.T."/>
            <person name="Winkler M.E."/>
        </authorList>
    </citation>
    <scope>NUCLEOTIDE SEQUENCE</scope>
</reference>
<gene>
    <name evidence="1" type="ORF">METZ01_LOCUS243798</name>
</gene>
<accession>A0A382HU75</accession>
<feature type="non-terminal residue" evidence="1">
    <location>
        <position position="23"/>
    </location>
</feature>
<dbReference type="AlphaFoldDB" id="A0A382HU75"/>
<name>A0A382HU75_9ZZZZ</name>